<sequence length="424" mass="47244">MNPNPFNAPFSSSDDVVNFVRTNATACILNSDHLYLYETPTESQTRGQGNGRSRNRVSCHRLNSLLSLKGVLPSNSPLVPPLAFRRFFQCRIEVSSLFKVAESYFRPAIYPDSTLLCLISLLPSKPLHLVQESHSLSDDLFILWLLELPLASGKNELFTSAWFFISLLISPSCLQSLLRIITDRFALHSSLPQSTPCNVADQAFCGGTWNAITENLDYIQSMGFSAIWISPVHKNYDGPRTAYGDAYHGYWVTDIGQLNDRFGTAADLKSLSDEEQYHPYCPMRYGDMQSEQHCWMGDTKVALMDVNTEDPEVISSYSSWIKDFVQQYNIDGLRLDAAKHVRGDFWPPFCQTAGVFCMGEVYEQEATKGALWQTDSLNPTASSSATGGSGSDPAGMDSILNFPLYWTLDNTGLGQLYRGFGMGV</sequence>
<organism evidence="1 2">
    <name type="scientific">Acaulospora colombiana</name>
    <dbReference type="NCBI Taxonomy" id="27376"/>
    <lineage>
        <taxon>Eukaryota</taxon>
        <taxon>Fungi</taxon>
        <taxon>Fungi incertae sedis</taxon>
        <taxon>Mucoromycota</taxon>
        <taxon>Glomeromycotina</taxon>
        <taxon>Glomeromycetes</taxon>
        <taxon>Diversisporales</taxon>
        <taxon>Acaulosporaceae</taxon>
        <taxon>Acaulospora</taxon>
    </lineage>
</organism>
<evidence type="ECO:0000313" key="2">
    <source>
        <dbReference type="Proteomes" id="UP000789525"/>
    </source>
</evidence>
<feature type="non-terminal residue" evidence="1">
    <location>
        <position position="424"/>
    </location>
</feature>
<name>A0ACA9N4N0_9GLOM</name>
<dbReference type="EMBL" id="CAJVPT010018138">
    <property type="protein sequence ID" value="CAG8631524.1"/>
    <property type="molecule type" value="Genomic_DNA"/>
</dbReference>
<gene>
    <name evidence="1" type="ORF">ACOLOM_LOCUS7647</name>
</gene>
<proteinExistence type="predicted"/>
<comment type="caution">
    <text evidence="1">The sequence shown here is derived from an EMBL/GenBank/DDBJ whole genome shotgun (WGS) entry which is preliminary data.</text>
</comment>
<keyword evidence="2" id="KW-1185">Reference proteome</keyword>
<dbReference type="Proteomes" id="UP000789525">
    <property type="component" value="Unassembled WGS sequence"/>
</dbReference>
<accession>A0ACA9N4N0</accession>
<reference evidence="1" key="1">
    <citation type="submission" date="2021-06" db="EMBL/GenBank/DDBJ databases">
        <authorList>
            <person name="Kallberg Y."/>
            <person name="Tangrot J."/>
            <person name="Rosling A."/>
        </authorList>
    </citation>
    <scope>NUCLEOTIDE SEQUENCE</scope>
    <source>
        <strain evidence="1">CL356</strain>
    </source>
</reference>
<protein>
    <submittedName>
        <fullName evidence="1">5780_t:CDS:1</fullName>
    </submittedName>
</protein>
<evidence type="ECO:0000313" key="1">
    <source>
        <dbReference type="EMBL" id="CAG8631524.1"/>
    </source>
</evidence>